<dbReference type="HOGENOM" id="CLU_2077613_0_0_1"/>
<dbReference type="Proteomes" id="UP000011713">
    <property type="component" value="Unassembled WGS sequence"/>
</dbReference>
<reference evidence="2" key="1">
    <citation type="journal article" date="2010" name="Science">
        <title>Signatures of adaptation to obligate biotrophy in the Hyaloperonospora arabidopsidis genome.</title>
        <authorList>
            <person name="Baxter L."/>
            <person name="Tripathy S."/>
            <person name="Ishaque N."/>
            <person name="Boot N."/>
            <person name="Cabral A."/>
            <person name="Kemen E."/>
            <person name="Thines M."/>
            <person name="Ah-Fong A."/>
            <person name="Anderson R."/>
            <person name="Badejoko W."/>
            <person name="Bittner-Eddy P."/>
            <person name="Boore J.L."/>
            <person name="Chibucos M.C."/>
            <person name="Coates M."/>
            <person name="Dehal P."/>
            <person name="Delehaunty K."/>
            <person name="Dong S."/>
            <person name="Downton P."/>
            <person name="Dumas B."/>
            <person name="Fabro G."/>
            <person name="Fronick C."/>
            <person name="Fuerstenberg S.I."/>
            <person name="Fulton L."/>
            <person name="Gaulin E."/>
            <person name="Govers F."/>
            <person name="Hughes L."/>
            <person name="Humphray S."/>
            <person name="Jiang R.H."/>
            <person name="Judelson H."/>
            <person name="Kamoun S."/>
            <person name="Kyung K."/>
            <person name="Meijer H."/>
            <person name="Minx P."/>
            <person name="Morris P."/>
            <person name="Nelson J."/>
            <person name="Phuntumart V."/>
            <person name="Qutob D."/>
            <person name="Rehmany A."/>
            <person name="Rougon-Cardoso A."/>
            <person name="Ryden P."/>
            <person name="Torto-Alalibo T."/>
            <person name="Studholme D."/>
            <person name="Wang Y."/>
            <person name="Win J."/>
            <person name="Wood J."/>
            <person name="Clifton S.W."/>
            <person name="Rogers J."/>
            <person name="Van den Ackerveken G."/>
            <person name="Jones J.D."/>
            <person name="McDowell J.M."/>
            <person name="Beynon J."/>
            <person name="Tyler B.M."/>
        </authorList>
    </citation>
    <scope>NUCLEOTIDE SEQUENCE [LARGE SCALE GENOMIC DNA]</scope>
    <source>
        <strain evidence="2">Emoy2</strain>
    </source>
</reference>
<dbReference type="EMBL" id="JH598464">
    <property type="status" value="NOT_ANNOTATED_CDS"/>
    <property type="molecule type" value="Genomic_DNA"/>
</dbReference>
<evidence type="ECO:0000313" key="1">
    <source>
        <dbReference type="EnsemblProtists" id="HpaP814476"/>
    </source>
</evidence>
<keyword evidence="2" id="KW-1185">Reference proteome</keyword>
<dbReference type="InParanoid" id="M4C5U7"/>
<dbReference type="VEuPathDB" id="FungiDB:HpaG814476"/>
<dbReference type="AlphaFoldDB" id="M4C5U7"/>
<protein>
    <submittedName>
        <fullName evidence="1">Uncharacterized protein</fullName>
    </submittedName>
</protein>
<sequence>MNTFVTIDPTNGLRLENYVECASECRSTAPNVNVGNALAMLDSFYSLCSGRTVVCESRWSSVQPSGRADFCKMDLSTTSKFTKGCQDDVVVKRCLPADAEYDTWVGSRFLWSARRLKD</sequence>
<reference evidence="1" key="2">
    <citation type="submission" date="2015-06" db="UniProtKB">
        <authorList>
            <consortium name="EnsemblProtists"/>
        </authorList>
    </citation>
    <scope>IDENTIFICATION</scope>
    <source>
        <strain evidence="1">Emoy2</strain>
    </source>
</reference>
<evidence type="ECO:0000313" key="2">
    <source>
        <dbReference type="Proteomes" id="UP000011713"/>
    </source>
</evidence>
<proteinExistence type="predicted"/>
<dbReference type="EnsemblProtists" id="HpaT814476">
    <property type="protein sequence ID" value="HpaP814476"/>
    <property type="gene ID" value="HpaG814476"/>
</dbReference>
<accession>M4C5U7</accession>
<organism evidence="1 2">
    <name type="scientific">Hyaloperonospora arabidopsidis (strain Emoy2)</name>
    <name type="common">Downy mildew agent</name>
    <name type="synonym">Peronospora arabidopsidis</name>
    <dbReference type="NCBI Taxonomy" id="559515"/>
    <lineage>
        <taxon>Eukaryota</taxon>
        <taxon>Sar</taxon>
        <taxon>Stramenopiles</taxon>
        <taxon>Oomycota</taxon>
        <taxon>Peronosporomycetes</taxon>
        <taxon>Peronosporales</taxon>
        <taxon>Peronosporaceae</taxon>
        <taxon>Hyaloperonospora</taxon>
    </lineage>
</organism>
<name>M4C5U7_HYAAE</name>